<gene>
    <name evidence="13" type="primary">Cd163_4</name>
    <name evidence="13" type="ORF">EUDELE_R01292</name>
</gene>
<feature type="disulfide bond" evidence="11">
    <location>
        <begin position="13"/>
        <end position="23"/>
    </location>
</feature>
<comment type="caution">
    <text evidence="11">Lacks conserved residue(s) required for the propagation of feature annotation.</text>
</comment>
<evidence type="ECO:0000256" key="11">
    <source>
        <dbReference type="PROSITE-ProRule" id="PRU00196"/>
    </source>
</evidence>
<evidence type="ECO:0000256" key="10">
    <source>
        <dbReference type="ARBA" id="ARBA00069168"/>
    </source>
</evidence>
<keyword evidence="2" id="KW-0964">Secreted</keyword>
<dbReference type="Pfam" id="PF00530">
    <property type="entry name" value="SRCR"/>
    <property type="match status" value="2"/>
</dbReference>
<proteinExistence type="predicted"/>
<evidence type="ECO:0000256" key="8">
    <source>
        <dbReference type="ARBA" id="ARBA00058074"/>
    </source>
</evidence>
<evidence type="ECO:0000256" key="1">
    <source>
        <dbReference type="ARBA" id="ARBA00004613"/>
    </source>
</evidence>
<organism evidence="13 14">
    <name type="scientific">Eudromia elegans</name>
    <name type="common">Elegant crested-tinamou</name>
    <dbReference type="NCBI Taxonomy" id="8805"/>
    <lineage>
        <taxon>Eukaryota</taxon>
        <taxon>Metazoa</taxon>
        <taxon>Chordata</taxon>
        <taxon>Craniata</taxon>
        <taxon>Vertebrata</taxon>
        <taxon>Euteleostomi</taxon>
        <taxon>Archelosauria</taxon>
        <taxon>Archosauria</taxon>
        <taxon>Dinosauria</taxon>
        <taxon>Saurischia</taxon>
        <taxon>Theropoda</taxon>
        <taxon>Coelurosauria</taxon>
        <taxon>Aves</taxon>
        <taxon>Palaeognathae</taxon>
        <taxon>Tinamiformes</taxon>
        <taxon>Tinamidae</taxon>
        <taxon>Eudromia</taxon>
    </lineage>
</organism>
<dbReference type="PROSITE" id="PS00420">
    <property type="entry name" value="SRCR_1"/>
    <property type="match status" value="1"/>
</dbReference>
<evidence type="ECO:0000256" key="7">
    <source>
        <dbReference type="ARBA" id="ARBA00023180"/>
    </source>
</evidence>
<dbReference type="PANTHER" id="PTHR48071:SF15">
    <property type="entry name" value="SRCR DOMAIN-CONTAINING PROTEIN"/>
    <property type="match status" value="1"/>
</dbReference>
<dbReference type="GO" id="GO:0031638">
    <property type="term" value="P:zymogen activation"/>
    <property type="evidence" value="ECO:0007669"/>
    <property type="project" value="TreeGrafter"/>
</dbReference>
<dbReference type="SMART" id="SM00202">
    <property type="entry name" value="SR"/>
    <property type="match status" value="1"/>
</dbReference>
<feature type="non-terminal residue" evidence="13">
    <location>
        <position position="1"/>
    </location>
</feature>
<keyword evidence="7" id="KW-0325">Glycoprotein</keyword>
<feature type="disulfide bond" evidence="11">
    <location>
        <begin position="119"/>
        <end position="129"/>
    </location>
</feature>
<dbReference type="GO" id="GO:0005615">
    <property type="term" value="C:extracellular space"/>
    <property type="evidence" value="ECO:0007669"/>
    <property type="project" value="TreeGrafter"/>
</dbReference>
<dbReference type="Proteomes" id="UP000533954">
    <property type="component" value="Unassembled WGS sequence"/>
</dbReference>
<evidence type="ECO:0000256" key="5">
    <source>
        <dbReference type="ARBA" id="ARBA00023157"/>
    </source>
</evidence>
<keyword evidence="3" id="KW-0732">Signal</keyword>
<dbReference type="PANTHER" id="PTHR48071">
    <property type="entry name" value="SRCR DOMAIN-CONTAINING PROTEIN"/>
    <property type="match status" value="1"/>
</dbReference>
<comment type="caution">
    <text evidence="13">The sequence shown here is derived from an EMBL/GenBank/DDBJ whole genome shotgun (WGS) entry which is preliminary data.</text>
</comment>
<evidence type="ECO:0000256" key="9">
    <source>
        <dbReference type="ARBA" id="ARBA00064153"/>
    </source>
</evidence>
<protein>
    <recommendedName>
        <fullName evidence="10">Soluble scavenger receptor cysteine-rich domain-containing protein SSC5D</fullName>
    </recommendedName>
</protein>
<evidence type="ECO:0000256" key="2">
    <source>
        <dbReference type="ARBA" id="ARBA00022525"/>
    </source>
</evidence>
<comment type="subunit">
    <text evidence="9">Interacts with LGALS1 and laminin.</text>
</comment>
<evidence type="ECO:0000256" key="6">
    <source>
        <dbReference type="ARBA" id="ARBA00023170"/>
    </source>
</evidence>
<evidence type="ECO:0000313" key="13">
    <source>
        <dbReference type="EMBL" id="NXA43270.1"/>
    </source>
</evidence>
<comment type="function">
    <text evidence="8">Binds to extracellular matrix proteins. Binds to pathogen-associated molecular patterns (PAMPs) present on the cell walls of Gram-positive and Gram-negative bacteria and fungi, behaving as a pattern recognition receptor (PRR). Induces bacterial and fungal aggregation and subsequent inhibition of PAMP-induced cytokine release. Does not possess intrinsic bactericidal activity. May play a role in the innate defense and homeostasis of certain epithelial surfaces.</text>
</comment>
<keyword evidence="4" id="KW-0677">Repeat</keyword>
<dbReference type="FunFam" id="3.10.250.10:FF:000007">
    <property type="entry name" value="Soluble scavenger receptor cysteine-rich domain-containing protein SSC5D"/>
    <property type="match status" value="1"/>
</dbReference>
<evidence type="ECO:0000256" key="4">
    <source>
        <dbReference type="ARBA" id="ARBA00022737"/>
    </source>
</evidence>
<feature type="domain" description="SRCR" evidence="12">
    <location>
        <begin position="50"/>
        <end position="150"/>
    </location>
</feature>
<dbReference type="InterPro" id="IPR001190">
    <property type="entry name" value="SRCR"/>
</dbReference>
<dbReference type="AlphaFoldDB" id="A0A7K7VPD7"/>
<evidence type="ECO:0000313" key="14">
    <source>
        <dbReference type="Proteomes" id="UP000533954"/>
    </source>
</evidence>
<keyword evidence="14" id="KW-1185">Reference proteome</keyword>
<dbReference type="PRINTS" id="PR00258">
    <property type="entry name" value="SPERACTRCPTR"/>
</dbReference>
<comment type="subcellular location">
    <subcellularLocation>
        <location evidence="1">Secreted</location>
    </subcellularLocation>
</comment>
<keyword evidence="6" id="KW-0675">Receptor</keyword>
<dbReference type="GO" id="GO:0004252">
    <property type="term" value="F:serine-type endopeptidase activity"/>
    <property type="evidence" value="ECO:0007669"/>
    <property type="project" value="TreeGrafter"/>
</dbReference>
<dbReference type="Gene3D" id="3.10.250.10">
    <property type="entry name" value="SRCR-like domain"/>
    <property type="match status" value="2"/>
</dbReference>
<evidence type="ECO:0000259" key="12">
    <source>
        <dbReference type="PROSITE" id="PS50287"/>
    </source>
</evidence>
<dbReference type="EMBL" id="VZSX01000268">
    <property type="protein sequence ID" value="NXA43270.1"/>
    <property type="molecule type" value="Genomic_DNA"/>
</dbReference>
<dbReference type="InterPro" id="IPR036772">
    <property type="entry name" value="SRCR-like_dom_sf"/>
</dbReference>
<accession>A0A7K7VPD7</accession>
<feature type="disulfide bond" evidence="11">
    <location>
        <begin position="88"/>
        <end position="149"/>
    </location>
</feature>
<name>A0A7K7VPD7_EUDEL</name>
<reference evidence="13 14" key="1">
    <citation type="submission" date="2019-09" db="EMBL/GenBank/DDBJ databases">
        <title>Bird 10,000 Genomes (B10K) Project - Family phase.</title>
        <authorList>
            <person name="Zhang G."/>
        </authorList>
    </citation>
    <scope>NUCLEOTIDE SEQUENCE [LARGE SCALE GENOMIC DNA]</scope>
    <source>
        <strain evidence="13">B10K-LSUMZ-16893</strain>
    </source>
</reference>
<feature type="disulfide bond" evidence="11">
    <location>
        <begin position="75"/>
        <end position="139"/>
    </location>
</feature>
<dbReference type="GO" id="GO:0005886">
    <property type="term" value="C:plasma membrane"/>
    <property type="evidence" value="ECO:0007669"/>
    <property type="project" value="TreeGrafter"/>
</dbReference>
<feature type="domain" description="SRCR" evidence="12">
    <location>
        <begin position="1"/>
        <end position="44"/>
    </location>
</feature>
<keyword evidence="5 11" id="KW-1015">Disulfide bond</keyword>
<dbReference type="SUPFAM" id="SSF56487">
    <property type="entry name" value="SRCR-like"/>
    <property type="match status" value="2"/>
</dbReference>
<sequence>QGSGPIWLDDLNCTGTEEALSTCSSKAWGEHNCNHGEDAGVVCSGKSPPLRLVNGSHRCSGRVEVLHDRRWGSVCGNGWDTRDADVVCRQLGCGTAISTAGSAHFGQGRDLIWLDGVDCTGAEASLAECTASPWGLHSCSHDDDAGVVCSGKPLACPWWKPVTYSACSWLG</sequence>
<evidence type="ECO:0000256" key="3">
    <source>
        <dbReference type="ARBA" id="ARBA00022729"/>
    </source>
</evidence>
<feature type="non-terminal residue" evidence="13">
    <location>
        <position position="171"/>
    </location>
</feature>
<dbReference type="OrthoDB" id="536948at2759"/>
<dbReference type="PROSITE" id="PS50287">
    <property type="entry name" value="SRCR_2"/>
    <property type="match status" value="2"/>
</dbReference>